<feature type="compositionally biased region" description="Low complexity" evidence="1">
    <location>
        <begin position="412"/>
        <end position="428"/>
    </location>
</feature>
<feature type="compositionally biased region" description="Basic and acidic residues" evidence="1">
    <location>
        <begin position="372"/>
        <end position="395"/>
    </location>
</feature>
<feature type="compositionally biased region" description="Polar residues" evidence="1">
    <location>
        <begin position="396"/>
        <end position="411"/>
    </location>
</feature>
<evidence type="ECO:0000256" key="1">
    <source>
        <dbReference type="SAM" id="MobiDB-lite"/>
    </source>
</evidence>
<evidence type="ECO:0000313" key="2">
    <source>
        <dbReference type="EMBL" id="KAK7020620.1"/>
    </source>
</evidence>
<feature type="region of interest" description="Disordered" evidence="1">
    <location>
        <begin position="709"/>
        <end position="730"/>
    </location>
</feature>
<comment type="caution">
    <text evidence="2">The sequence shown here is derived from an EMBL/GenBank/DDBJ whole genome shotgun (WGS) entry which is preliminary data.</text>
</comment>
<feature type="compositionally biased region" description="Polar residues" evidence="1">
    <location>
        <begin position="432"/>
        <end position="446"/>
    </location>
</feature>
<feature type="compositionally biased region" description="Polar residues" evidence="1">
    <location>
        <begin position="359"/>
        <end position="371"/>
    </location>
</feature>
<name>A0AAW0B6T9_9AGAR</name>
<feature type="region of interest" description="Disordered" evidence="1">
    <location>
        <begin position="649"/>
        <end position="696"/>
    </location>
</feature>
<reference evidence="2 3" key="1">
    <citation type="submission" date="2024-01" db="EMBL/GenBank/DDBJ databases">
        <title>A draft genome for a cacao thread blight-causing isolate of Paramarasmius palmivorus.</title>
        <authorList>
            <person name="Baruah I.K."/>
            <person name="Bukari Y."/>
            <person name="Amoako-Attah I."/>
            <person name="Meinhardt L.W."/>
            <person name="Bailey B.A."/>
            <person name="Cohen S.P."/>
        </authorList>
    </citation>
    <scope>NUCLEOTIDE SEQUENCE [LARGE SCALE GENOMIC DNA]</scope>
    <source>
        <strain evidence="2 3">GH-12</strain>
    </source>
</reference>
<gene>
    <name evidence="2" type="ORF">VNI00_017704</name>
</gene>
<proteinExistence type="predicted"/>
<feature type="region of interest" description="Disordered" evidence="1">
    <location>
        <begin position="338"/>
        <end position="459"/>
    </location>
</feature>
<organism evidence="2 3">
    <name type="scientific">Paramarasmius palmivorus</name>
    <dbReference type="NCBI Taxonomy" id="297713"/>
    <lineage>
        <taxon>Eukaryota</taxon>
        <taxon>Fungi</taxon>
        <taxon>Dikarya</taxon>
        <taxon>Basidiomycota</taxon>
        <taxon>Agaricomycotina</taxon>
        <taxon>Agaricomycetes</taxon>
        <taxon>Agaricomycetidae</taxon>
        <taxon>Agaricales</taxon>
        <taxon>Marasmiineae</taxon>
        <taxon>Marasmiaceae</taxon>
        <taxon>Paramarasmius</taxon>
    </lineage>
</organism>
<sequence>MDSSVRKAIIIHGKHNTAHSHPIPVVEKTTYAVQAAYANVVRAHGVLGATVQKVDNAPSTSILLDGKMPAEFSPALQNKRAKRQIIRKEKLNVHSQGLGIPGVVELQIRDQSKPAEERYVHQVTLDGTGGVLIFTCYTRLLKLIHEVTSFEVYYKKLTRAVTIMRVYLNRASTEYFTLMFDGVCDLVLNLTGRPMAFKRFQKDGNLLCMNTDMEAAQVLGAGASFLKTNDPSFSGIATEESSVLVQYFVKLCLVHVKRGINDFRSQLSSQDYQHLITFMTHIKSQSDLLKFDEWVRHHNNKKLTVEGIEKARIINLKVIQELEIAEQTGILTNLHNGLHQQLSRSTKRQTKAAEKSREATAQANTISQLQETIEREKQAEKEAKARRKELEEQLKSARQGSGTVRTPGQKATKSTSSSSGRVKVSSSGVIDDTSSNTNSGAQTGTSAVDGITSDAVPDGPDAASVAGNFNIFGGLPLDETPLIETPGENFDQFDLSFLDMPLGSAEGSFSAPVQDSLGHDHVGTIPEEYGSGHLFDSGFLWPDNHSGHVGEGVGFYSLPDTVSTSSLFSDMEPLPSDSEYLSEGGHSDTFSHSSGFDGNDSAGGYSGLDVYSMDEVSFTHTSDPSGGIFNATTTSFQEPMQQSLSPFEFDDLLDVPSPPSSPNRFDERLPAPPSPLLEPDPEPHHDVKETKKRCRTGDALALDEAEVIEGTRARKRTNKSLGISGVRDNE</sequence>
<dbReference type="EMBL" id="JAYKXP010000185">
    <property type="protein sequence ID" value="KAK7020620.1"/>
    <property type="molecule type" value="Genomic_DNA"/>
</dbReference>
<dbReference type="AlphaFoldDB" id="A0AAW0B6T9"/>
<protein>
    <submittedName>
        <fullName evidence="2">Uncharacterized protein</fullName>
    </submittedName>
</protein>
<feature type="region of interest" description="Disordered" evidence="1">
    <location>
        <begin position="568"/>
        <end position="597"/>
    </location>
</feature>
<dbReference type="Proteomes" id="UP001383192">
    <property type="component" value="Unassembled WGS sequence"/>
</dbReference>
<evidence type="ECO:0000313" key="3">
    <source>
        <dbReference type="Proteomes" id="UP001383192"/>
    </source>
</evidence>
<keyword evidence="3" id="KW-1185">Reference proteome</keyword>
<accession>A0AAW0B6T9</accession>